<comment type="caution">
    <text evidence="2">The sequence shown here is derived from an EMBL/GenBank/DDBJ whole genome shotgun (WGS) entry which is preliminary data.</text>
</comment>
<keyword evidence="1" id="KW-1133">Transmembrane helix</keyword>
<feature type="transmembrane region" description="Helical" evidence="1">
    <location>
        <begin position="6"/>
        <end position="26"/>
    </location>
</feature>
<reference evidence="2 3" key="1">
    <citation type="submission" date="2019-03" db="EMBL/GenBank/DDBJ databases">
        <authorList>
            <person name="Kim M.K.M."/>
        </authorList>
    </citation>
    <scope>NUCLEOTIDE SEQUENCE [LARGE SCALE GENOMIC DNA]</scope>
    <source>
        <strain evidence="2 3">18JY21-1</strain>
    </source>
</reference>
<dbReference type="Proteomes" id="UP000295418">
    <property type="component" value="Unassembled WGS sequence"/>
</dbReference>
<accession>A0A4R4EA25</accession>
<keyword evidence="1" id="KW-0472">Membrane</keyword>
<organism evidence="2 3">
    <name type="scientific">Paenibacillus albiflavus</name>
    <dbReference type="NCBI Taxonomy" id="2545760"/>
    <lineage>
        <taxon>Bacteria</taxon>
        <taxon>Bacillati</taxon>
        <taxon>Bacillota</taxon>
        <taxon>Bacilli</taxon>
        <taxon>Bacillales</taxon>
        <taxon>Paenibacillaceae</taxon>
        <taxon>Paenibacillus</taxon>
    </lineage>
</organism>
<keyword evidence="1" id="KW-0812">Transmembrane</keyword>
<evidence type="ECO:0000313" key="3">
    <source>
        <dbReference type="Proteomes" id="UP000295418"/>
    </source>
</evidence>
<evidence type="ECO:0000313" key="2">
    <source>
        <dbReference type="EMBL" id="TCZ76067.1"/>
    </source>
</evidence>
<dbReference type="AlphaFoldDB" id="A0A4R4EA25"/>
<name>A0A4R4EA25_9BACL</name>
<proteinExistence type="predicted"/>
<dbReference type="OrthoDB" id="2627118at2"/>
<gene>
    <name evidence="2" type="ORF">E0485_14570</name>
</gene>
<dbReference type="RefSeq" id="WP_132418793.1">
    <property type="nucleotide sequence ID" value="NZ_SKFG01000014.1"/>
</dbReference>
<dbReference type="EMBL" id="SKFG01000014">
    <property type="protein sequence ID" value="TCZ76067.1"/>
    <property type="molecule type" value="Genomic_DNA"/>
</dbReference>
<evidence type="ECO:0000256" key="1">
    <source>
        <dbReference type="SAM" id="Phobius"/>
    </source>
</evidence>
<keyword evidence="3" id="KW-1185">Reference proteome</keyword>
<protein>
    <submittedName>
        <fullName evidence="2">Uncharacterized protein</fullName>
    </submittedName>
</protein>
<sequence length="188" mass="20599">MVGPIIVIIFFSLILVGSIIMFRLSVKANKALKQKAADLGASDSFACMHHEGLGIADKAMCEVFRCDDKIIIDARSHKFEIQLNQLRAAVVKSEQELIEKGKSVVGRAVIGTLLVPGLGTIIGGMSGIGNKKKKGQINYYMIFNYTDQAGELKAVTFKNNFNVSRMNKFCNGINQSLHTFSTNEAIQL</sequence>